<dbReference type="EMBL" id="JAFNEN010000096">
    <property type="protein sequence ID" value="KAG8194908.1"/>
    <property type="molecule type" value="Genomic_DNA"/>
</dbReference>
<dbReference type="SUPFAM" id="SSF46785">
    <property type="entry name" value="Winged helix' DNA-binding domain"/>
    <property type="match status" value="1"/>
</dbReference>
<keyword evidence="2 3" id="KW-0238">DNA-binding</keyword>
<feature type="domain" description="ETS" evidence="5">
    <location>
        <begin position="306"/>
        <end position="387"/>
    </location>
</feature>
<dbReference type="PROSITE" id="PS00345">
    <property type="entry name" value="ETS_DOMAIN_1"/>
    <property type="match status" value="1"/>
</dbReference>
<comment type="similarity">
    <text evidence="1 3">Belongs to the ETS family.</text>
</comment>
<dbReference type="PROSITE" id="PS50061">
    <property type="entry name" value="ETS_DOMAIN_3"/>
    <property type="match status" value="1"/>
</dbReference>
<dbReference type="InterPro" id="IPR036388">
    <property type="entry name" value="WH-like_DNA-bd_sf"/>
</dbReference>
<organism evidence="6 7">
    <name type="scientific">Oedothorax gibbosus</name>
    <dbReference type="NCBI Taxonomy" id="931172"/>
    <lineage>
        <taxon>Eukaryota</taxon>
        <taxon>Metazoa</taxon>
        <taxon>Ecdysozoa</taxon>
        <taxon>Arthropoda</taxon>
        <taxon>Chelicerata</taxon>
        <taxon>Arachnida</taxon>
        <taxon>Araneae</taxon>
        <taxon>Araneomorphae</taxon>
        <taxon>Entelegynae</taxon>
        <taxon>Araneoidea</taxon>
        <taxon>Linyphiidae</taxon>
        <taxon>Erigoninae</taxon>
        <taxon>Oedothorax</taxon>
    </lineage>
</organism>
<comment type="subcellular location">
    <subcellularLocation>
        <location evidence="3">Nucleus</location>
    </subcellularLocation>
</comment>
<dbReference type="AlphaFoldDB" id="A0AAV6VFW7"/>
<dbReference type="PRINTS" id="PR00454">
    <property type="entry name" value="ETSDOMAIN"/>
</dbReference>
<proteinExistence type="inferred from homology"/>
<dbReference type="Proteomes" id="UP000827092">
    <property type="component" value="Unassembled WGS sequence"/>
</dbReference>
<keyword evidence="3" id="KW-0539">Nucleus</keyword>
<protein>
    <recommendedName>
        <fullName evidence="5">ETS domain-containing protein</fullName>
    </recommendedName>
</protein>
<evidence type="ECO:0000256" key="4">
    <source>
        <dbReference type="SAM" id="MobiDB-lite"/>
    </source>
</evidence>
<dbReference type="PANTHER" id="PTHR11849">
    <property type="entry name" value="ETS"/>
    <property type="match status" value="1"/>
</dbReference>
<dbReference type="InterPro" id="IPR046328">
    <property type="entry name" value="ETS_fam"/>
</dbReference>
<dbReference type="PANTHER" id="PTHR11849:SF304">
    <property type="entry name" value="DNA-BINDING PROTEIN D-ETS-3"/>
    <property type="match status" value="1"/>
</dbReference>
<keyword evidence="7" id="KW-1185">Reference proteome</keyword>
<dbReference type="Pfam" id="PF00178">
    <property type="entry name" value="Ets"/>
    <property type="match status" value="1"/>
</dbReference>
<comment type="caution">
    <text evidence="6">The sequence shown here is derived from an EMBL/GenBank/DDBJ whole genome shotgun (WGS) entry which is preliminary data.</text>
</comment>
<dbReference type="GO" id="GO:0000981">
    <property type="term" value="F:DNA-binding transcription factor activity, RNA polymerase II-specific"/>
    <property type="evidence" value="ECO:0007669"/>
    <property type="project" value="TreeGrafter"/>
</dbReference>
<evidence type="ECO:0000256" key="3">
    <source>
        <dbReference type="RuleBase" id="RU004019"/>
    </source>
</evidence>
<dbReference type="PROSITE" id="PS00346">
    <property type="entry name" value="ETS_DOMAIN_2"/>
    <property type="match status" value="1"/>
</dbReference>
<feature type="region of interest" description="Disordered" evidence="4">
    <location>
        <begin position="78"/>
        <end position="112"/>
    </location>
</feature>
<evidence type="ECO:0000256" key="2">
    <source>
        <dbReference type="ARBA" id="ARBA00023125"/>
    </source>
</evidence>
<dbReference type="SMART" id="SM00413">
    <property type="entry name" value="ETS"/>
    <property type="match status" value="1"/>
</dbReference>
<feature type="compositionally biased region" description="Polar residues" evidence="4">
    <location>
        <begin position="156"/>
        <end position="170"/>
    </location>
</feature>
<dbReference type="GO" id="GO:0005634">
    <property type="term" value="C:nucleus"/>
    <property type="evidence" value="ECO:0007669"/>
    <property type="project" value="UniProtKB-SubCell"/>
</dbReference>
<name>A0AAV6VFW7_9ARAC</name>
<dbReference type="Gene3D" id="1.10.10.10">
    <property type="entry name" value="Winged helix-like DNA-binding domain superfamily/Winged helix DNA-binding domain"/>
    <property type="match status" value="1"/>
</dbReference>
<evidence type="ECO:0000313" key="6">
    <source>
        <dbReference type="EMBL" id="KAG8194908.1"/>
    </source>
</evidence>
<dbReference type="GO" id="GO:0030154">
    <property type="term" value="P:cell differentiation"/>
    <property type="evidence" value="ECO:0007669"/>
    <property type="project" value="TreeGrafter"/>
</dbReference>
<sequence>MDIFTPIKPSCNPCPNMVQTEYNNTFQQQTGQLMGIGVTSTPETRRQVGFDSFCSIVGDVYNQTDNHKRNNQISSAGLGVFNYLPPPPYRPPSGDSGRRTPPPPYSMNSRQGLTNGLAHAWDHSNNNMDNHNGLDNFSFNGQFFDNNNQRLKDYNQGYQNCGSPNRSFSHAASPPQASGIAGFESPRSQMTPSPLTDGWTDPDSPHRDPSPSAELWAATGRHSGGEVASVLPPTTQWRGEGLHKDNAYSPSMLRRTYIEEAKKITGIDLSDCSTTKEMIFKCFNTGSALQSAPTTPKGAKESGGQIHLWQFILDLLFHEHENSSLIKWDGDEGEFRLLDHDEVARRWGERKGKPHMNYDKLSRALRYYYDKGLLSKVPSKRYTYRFCLKGLLRACQPSGISDTCFIQPGFDLCDQTPRNFNIGN</sequence>
<accession>A0AAV6VFW7</accession>
<feature type="region of interest" description="Disordered" evidence="4">
    <location>
        <begin position="154"/>
        <end position="243"/>
    </location>
</feature>
<gene>
    <name evidence="6" type="ORF">JTE90_021370</name>
</gene>
<evidence type="ECO:0000313" key="7">
    <source>
        <dbReference type="Proteomes" id="UP000827092"/>
    </source>
</evidence>
<evidence type="ECO:0000256" key="1">
    <source>
        <dbReference type="ARBA" id="ARBA00005562"/>
    </source>
</evidence>
<dbReference type="InterPro" id="IPR000418">
    <property type="entry name" value="Ets_dom"/>
</dbReference>
<dbReference type="InterPro" id="IPR036390">
    <property type="entry name" value="WH_DNA-bd_sf"/>
</dbReference>
<evidence type="ECO:0000259" key="5">
    <source>
        <dbReference type="PROSITE" id="PS50061"/>
    </source>
</evidence>
<dbReference type="GO" id="GO:0043565">
    <property type="term" value="F:sequence-specific DNA binding"/>
    <property type="evidence" value="ECO:0007669"/>
    <property type="project" value="InterPro"/>
</dbReference>
<reference evidence="6 7" key="1">
    <citation type="journal article" date="2022" name="Nat. Ecol. Evol.">
        <title>A masculinizing supergene underlies an exaggerated male reproductive morph in a spider.</title>
        <authorList>
            <person name="Hendrickx F."/>
            <person name="De Corte Z."/>
            <person name="Sonet G."/>
            <person name="Van Belleghem S.M."/>
            <person name="Kostlbacher S."/>
            <person name="Vangestel C."/>
        </authorList>
    </citation>
    <scope>NUCLEOTIDE SEQUENCE [LARGE SCALE GENOMIC DNA]</scope>
    <source>
        <strain evidence="6">W744_W776</strain>
    </source>
</reference>